<reference evidence="4" key="1">
    <citation type="submission" date="2017-02" db="UniProtKB">
        <authorList>
            <consortium name="WormBaseParasite"/>
        </authorList>
    </citation>
    <scope>IDENTIFICATION</scope>
</reference>
<protein>
    <submittedName>
        <fullName evidence="4">Chromosome partitioning protein ParB</fullName>
    </submittedName>
</protein>
<dbReference type="Proteomes" id="UP000278807">
    <property type="component" value="Unassembled WGS sequence"/>
</dbReference>
<dbReference type="AlphaFoldDB" id="A0A0R3TGJ2"/>
<sequence length="54" mass="6091">MKNNDTSPPKNTGEPKPQIELPKGKPLEEKEAVEQWLANSFPPTPGQDEEFEEL</sequence>
<dbReference type="WBParaSite" id="HNAJ_0000618301-mRNA-1">
    <property type="protein sequence ID" value="HNAJ_0000618301-mRNA-1"/>
    <property type="gene ID" value="HNAJ_0000618301"/>
</dbReference>
<keyword evidence="3" id="KW-1185">Reference proteome</keyword>
<accession>A0A0R3TGJ2</accession>
<organism evidence="4">
    <name type="scientific">Rodentolepis nana</name>
    <name type="common">Dwarf tapeworm</name>
    <name type="synonym">Hymenolepis nana</name>
    <dbReference type="NCBI Taxonomy" id="102285"/>
    <lineage>
        <taxon>Eukaryota</taxon>
        <taxon>Metazoa</taxon>
        <taxon>Spiralia</taxon>
        <taxon>Lophotrochozoa</taxon>
        <taxon>Platyhelminthes</taxon>
        <taxon>Cestoda</taxon>
        <taxon>Eucestoda</taxon>
        <taxon>Cyclophyllidea</taxon>
        <taxon>Hymenolepididae</taxon>
        <taxon>Rodentolepis</taxon>
    </lineage>
</organism>
<evidence type="ECO:0000313" key="4">
    <source>
        <dbReference type="WBParaSite" id="HNAJ_0000618301-mRNA-1"/>
    </source>
</evidence>
<dbReference type="EMBL" id="UZAE01006241">
    <property type="protein sequence ID" value="VDO02039.1"/>
    <property type="molecule type" value="Genomic_DNA"/>
</dbReference>
<feature type="region of interest" description="Disordered" evidence="1">
    <location>
        <begin position="1"/>
        <end position="30"/>
    </location>
</feature>
<name>A0A0R3TGJ2_RODNA</name>
<evidence type="ECO:0000256" key="1">
    <source>
        <dbReference type="SAM" id="MobiDB-lite"/>
    </source>
</evidence>
<gene>
    <name evidence="2" type="ORF">HNAJ_LOCUS6179</name>
</gene>
<evidence type="ECO:0000313" key="2">
    <source>
        <dbReference type="EMBL" id="VDO02039.1"/>
    </source>
</evidence>
<proteinExistence type="predicted"/>
<evidence type="ECO:0000313" key="3">
    <source>
        <dbReference type="Proteomes" id="UP000278807"/>
    </source>
</evidence>
<reference evidence="2 3" key="2">
    <citation type="submission" date="2018-11" db="EMBL/GenBank/DDBJ databases">
        <authorList>
            <consortium name="Pathogen Informatics"/>
        </authorList>
    </citation>
    <scope>NUCLEOTIDE SEQUENCE [LARGE SCALE GENOMIC DNA]</scope>
</reference>
<feature type="compositionally biased region" description="Polar residues" evidence="1">
    <location>
        <begin position="1"/>
        <end position="10"/>
    </location>
</feature>